<reference evidence="2 3" key="2">
    <citation type="submission" date="2018-11" db="EMBL/GenBank/DDBJ databases">
        <authorList>
            <consortium name="Pathogen Informatics"/>
        </authorList>
    </citation>
    <scope>NUCLEOTIDE SEQUENCE [LARGE SCALE GENOMIC DNA]</scope>
</reference>
<name>A0A183J8W0_9BILA</name>
<feature type="compositionally biased region" description="Basic residues" evidence="1">
    <location>
        <begin position="1"/>
        <end position="15"/>
    </location>
</feature>
<protein>
    <submittedName>
        <fullName evidence="2 4">Uncharacterized protein</fullName>
    </submittedName>
</protein>
<dbReference type="Proteomes" id="UP000270296">
    <property type="component" value="Unassembled WGS sequence"/>
</dbReference>
<proteinExistence type="predicted"/>
<gene>
    <name evidence="2" type="ORF">SBAD_LOCUS12308</name>
</gene>
<evidence type="ECO:0000256" key="1">
    <source>
        <dbReference type="SAM" id="MobiDB-lite"/>
    </source>
</evidence>
<dbReference type="WBParaSite" id="SBAD_0001271401-mRNA-1">
    <property type="protein sequence ID" value="SBAD_0001271401-mRNA-1"/>
    <property type="gene ID" value="SBAD_0001271401"/>
</dbReference>
<feature type="region of interest" description="Disordered" evidence="1">
    <location>
        <begin position="1"/>
        <end position="40"/>
    </location>
</feature>
<sequence>MRKRKNSSFKKKSKQYSKTAPNCRRRFPTSRNRRNATTLP</sequence>
<reference evidence="4" key="1">
    <citation type="submission" date="2016-06" db="UniProtKB">
        <authorList>
            <consortium name="WormBaseParasite"/>
        </authorList>
    </citation>
    <scope>IDENTIFICATION</scope>
</reference>
<feature type="compositionally biased region" description="Basic residues" evidence="1">
    <location>
        <begin position="23"/>
        <end position="34"/>
    </location>
</feature>
<evidence type="ECO:0000313" key="3">
    <source>
        <dbReference type="Proteomes" id="UP000270296"/>
    </source>
</evidence>
<dbReference type="EMBL" id="UZAM01017435">
    <property type="protein sequence ID" value="VDP47237.1"/>
    <property type="molecule type" value="Genomic_DNA"/>
</dbReference>
<evidence type="ECO:0000313" key="4">
    <source>
        <dbReference type="WBParaSite" id="SBAD_0001271401-mRNA-1"/>
    </source>
</evidence>
<accession>A0A183J8W0</accession>
<dbReference type="AlphaFoldDB" id="A0A183J8W0"/>
<evidence type="ECO:0000313" key="2">
    <source>
        <dbReference type="EMBL" id="VDP47237.1"/>
    </source>
</evidence>
<keyword evidence="3" id="KW-1185">Reference proteome</keyword>
<organism evidence="4">
    <name type="scientific">Soboliphyme baturini</name>
    <dbReference type="NCBI Taxonomy" id="241478"/>
    <lineage>
        <taxon>Eukaryota</taxon>
        <taxon>Metazoa</taxon>
        <taxon>Ecdysozoa</taxon>
        <taxon>Nematoda</taxon>
        <taxon>Enoplea</taxon>
        <taxon>Dorylaimia</taxon>
        <taxon>Dioctophymatida</taxon>
        <taxon>Dioctophymatoidea</taxon>
        <taxon>Soboliphymatidae</taxon>
        <taxon>Soboliphyme</taxon>
    </lineage>
</organism>